<dbReference type="PRINTS" id="PR00038">
    <property type="entry name" value="HTHLUXR"/>
</dbReference>
<name>A0A6G7PTB5_9BACT</name>
<protein>
    <submittedName>
        <fullName evidence="3">Response regulator transcription factor</fullName>
    </submittedName>
</protein>
<accession>A0A6G7PTB5</accession>
<organism evidence="3 4">
    <name type="scientific">Thermosulfuriphilus ammonigenes</name>
    <dbReference type="NCBI Taxonomy" id="1936021"/>
    <lineage>
        <taxon>Bacteria</taxon>
        <taxon>Pseudomonadati</taxon>
        <taxon>Thermodesulfobacteriota</taxon>
        <taxon>Thermodesulfobacteria</taxon>
        <taxon>Thermodesulfobacteriales</taxon>
        <taxon>Thermodesulfobacteriaceae</taxon>
        <taxon>Thermosulfuriphilus</taxon>
    </lineage>
</organism>
<dbReference type="InterPro" id="IPR058245">
    <property type="entry name" value="NreC/VraR/RcsB-like_REC"/>
</dbReference>
<dbReference type="SUPFAM" id="SSF46894">
    <property type="entry name" value="C-terminal effector domain of the bipartite response regulators"/>
    <property type="match status" value="1"/>
</dbReference>
<dbReference type="EMBL" id="CP048877">
    <property type="protein sequence ID" value="QIJ70761.1"/>
    <property type="molecule type" value="Genomic_DNA"/>
</dbReference>
<dbReference type="Pfam" id="PF00196">
    <property type="entry name" value="GerE"/>
    <property type="match status" value="1"/>
</dbReference>
<keyword evidence="2" id="KW-0238">DNA-binding</keyword>
<dbReference type="AlphaFoldDB" id="A0A6G7PTB5"/>
<dbReference type="InterPro" id="IPR011006">
    <property type="entry name" value="CheY-like_superfamily"/>
</dbReference>
<dbReference type="GO" id="GO:0000160">
    <property type="term" value="P:phosphorelay signal transduction system"/>
    <property type="evidence" value="ECO:0007669"/>
    <property type="project" value="InterPro"/>
</dbReference>
<dbReference type="InterPro" id="IPR016032">
    <property type="entry name" value="Sig_transdc_resp-reg_C-effctor"/>
</dbReference>
<dbReference type="SMART" id="SM00448">
    <property type="entry name" value="REC"/>
    <property type="match status" value="1"/>
</dbReference>
<dbReference type="CDD" id="cd17535">
    <property type="entry name" value="REC_NarL-like"/>
    <property type="match status" value="1"/>
</dbReference>
<keyword evidence="1" id="KW-0597">Phosphoprotein</keyword>
<dbReference type="CDD" id="cd06170">
    <property type="entry name" value="LuxR_C_like"/>
    <property type="match status" value="1"/>
</dbReference>
<dbReference type="GO" id="GO:0003677">
    <property type="term" value="F:DNA binding"/>
    <property type="evidence" value="ECO:0007669"/>
    <property type="project" value="InterPro"/>
</dbReference>
<evidence type="ECO:0000313" key="4">
    <source>
        <dbReference type="Proteomes" id="UP000502179"/>
    </source>
</evidence>
<proteinExistence type="predicted"/>
<dbReference type="PANTHER" id="PTHR43214:SF43">
    <property type="entry name" value="TWO-COMPONENT RESPONSE REGULATOR"/>
    <property type="match status" value="1"/>
</dbReference>
<dbReference type="InterPro" id="IPR000792">
    <property type="entry name" value="Tscrpt_reg_LuxR_C"/>
</dbReference>
<keyword evidence="4" id="KW-1185">Reference proteome</keyword>
<evidence type="ECO:0000313" key="3">
    <source>
        <dbReference type="EMBL" id="QIJ70761.1"/>
    </source>
</evidence>
<reference evidence="3 4" key="1">
    <citation type="submission" date="2020-02" db="EMBL/GenBank/DDBJ databases">
        <title>Genome analysis of Thermosulfuriphilus ammonigenes ST65T, an anaerobic thermophilic chemolithoautotrophic bacterium isolated from a deep-sea hydrothermal vent.</title>
        <authorList>
            <person name="Slobodkina G."/>
            <person name="Allioux M."/>
            <person name="Merkel A."/>
            <person name="Alain K."/>
            <person name="Jebbar M."/>
            <person name="Slobodkin A."/>
        </authorList>
    </citation>
    <scope>NUCLEOTIDE SEQUENCE [LARGE SCALE GENOMIC DNA]</scope>
    <source>
        <strain evidence="3 4">ST65</strain>
    </source>
</reference>
<dbReference type="PROSITE" id="PS50110">
    <property type="entry name" value="RESPONSE_REGULATORY"/>
    <property type="match status" value="1"/>
</dbReference>
<gene>
    <name evidence="3" type="ORF">G4V39_00085</name>
</gene>
<evidence type="ECO:0000256" key="1">
    <source>
        <dbReference type="ARBA" id="ARBA00022553"/>
    </source>
</evidence>
<sequence length="216" mass="24252">MAKINIFLVDDHTILREGLKGLLSLNPDFNVVGESDEGRKAISEIARLKPQVVIMDIRMEGLGGIEATKEIKRLCPETKVIVLTMYCHREYIYQALKAGADGYLLKGASFSELEMAIKAVVSGHRYLSPMVADQVVDGYLRVEKSINKTPLESLTKREREIVNLLAEGKSDRDISQILCISPHTVRVHLSNIMKKLGVKNRLEMLSFLHKVGWPPQ</sequence>
<dbReference type="SMART" id="SM00421">
    <property type="entry name" value="HTH_LUXR"/>
    <property type="match status" value="1"/>
</dbReference>
<dbReference type="Pfam" id="PF00072">
    <property type="entry name" value="Response_reg"/>
    <property type="match status" value="1"/>
</dbReference>
<dbReference type="Gene3D" id="3.40.50.2300">
    <property type="match status" value="1"/>
</dbReference>
<dbReference type="SUPFAM" id="SSF52172">
    <property type="entry name" value="CheY-like"/>
    <property type="match status" value="1"/>
</dbReference>
<dbReference type="PROSITE" id="PS50043">
    <property type="entry name" value="HTH_LUXR_2"/>
    <property type="match status" value="1"/>
</dbReference>
<dbReference type="Proteomes" id="UP000502179">
    <property type="component" value="Chromosome"/>
</dbReference>
<dbReference type="PANTHER" id="PTHR43214">
    <property type="entry name" value="TWO-COMPONENT RESPONSE REGULATOR"/>
    <property type="match status" value="1"/>
</dbReference>
<dbReference type="InterPro" id="IPR039420">
    <property type="entry name" value="WalR-like"/>
</dbReference>
<dbReference type="InterPro" id="IPR001789">
    <property type="entry name" value="Sig_transdc_resp-reg_receiver"/>
</dbReference>
<dbReference type="RefSeq" id="WP_166030984.1">
    <property type="nucleotide sequence ID" value="NZ_CP048877.1"/>
</dbReference>
<dbReference type="KEGG" id="tav:G4V39_00085"/>
<evidence type="ECO:0000256" key="2">
    <source>
        <dbReference type="ARBA" id="ARBA00023125"/>
    </source>
</evidence>
<dbReference type="GO" id="GO:0006355">
    <property type="term" value="P:regulation of DNA-templated transcription"/>
    <property type="evidence" value="ECO:0007669"/>
    <property type="project" value="InterPro"/>
</dbReference>